<dbReference type="InterPro" id="IPR039420">
    <property type="entry name" value="WalR-like"/>
</dbReference>
<dbReference type="SMART" id="SM00448">
    <property type="entry name" value="REC"/>
    <property type="match status" value="1"/>
</dbReference>
<dbReference type="SUPFAM" id="SSF52172">
    <property type="entry name" value="CheY-like"/>
    <property type="match status" value="1"/>
</dbReference>
<dbReference type="FunFam" id="3.40.50.2300:FF:000001">
    <property type="entry name" value="DNA-binding response regulator PhoB"/>
    <property type="match status" value="1"/>
</dbReference>
<dbReference type="InterPro" id="IPR036388">
    <property type="entry name" value="WH-like_DNA-bd_sf"/>
</dbReference>
<reference evidence="10" key="2">
    <citation type="submission" date="2020-09" db="EMBL/GenBank/DDBJ databases">
        <authorList>
            <person name="Sun Q."/>
            <person name="Kim S."/>
        </authorList>
    </citation>
    <scope>NUCLEOTIDE SEQUENCE</scope>
    <source>
        <strain evidence="10">KCTC 12870</strain>
    </source>
</reference>
<sequence length="234" mass="26965">MQLSRSFEVYAIVKILAVEDERKIAEFIRKGLEAEGHVVDTAKTGKQGLLWAREQSYDAVVLDIMLPEQDGLDVLRCLRREGLNMPVVLVTARGQLDDRVEGLRLGADDYLVKPFYMEELAARLLAVSRRTTGEHLNLRQYGDLTLNLATREVRWSENLIELTAREFNMLEFFMRSPGRVYTRPQILEHVWQYHFDPGTNLVDVYIKRLRRKLMDEGAPPCIETVRGVGYRLAA</sequence>
<organism evidence="10 11">
    <name type="scientific">Cerasicoccus arenae</name>
    <dbReference type="NCBI Taxonomy" id="424488"/>
    <lineage>
        <taxon>Bacteria</taxon>
        <taxon>Pseudomonadati</taxon>
        <taxon>Verrucomicrobiota</taxon>
        <taxon>Opitutia</taxon>
        <taxon>Puniceicoccales</taxon>
        <taxon>Cerasicoccaceae</taxon>
        <taxon>Cerasicoccus</taxon>
    </lineage>
</organism>
<accession>A0A8J3GBX3</accession>
<dbReference type="PROSITE" id="PS51755">
    <property type="entry name" value="OMPR_PHOB"/>
    <property type="match status" value="1"/>
</dbReference>
<dbReference type="PANTHER" id="PTHR48111:SF22">
    <property type="entry name" value="REGULATOR OF RPOS"/>
    <property type="match status" value="1"/>
</dbReference>
<dbReference type="Proteomes" id="UP000642829">
    <property type="component" value="Unassembled WGS sequence"/>
</dbReference>
<evidence type="ECO:0000313" key="10">
    <source>
        <dbReference type="EMBL" id="GHB90331.1"/>
    </source>
</evidence>
<gene>
    <name evidence="10" type="ORF">GCM10007047_01280</name>
</gene>
<feature type="domain" description="OmpR/PhoB-type" evidence="9">
    <location>
        <begin position="136"/>
        <end position="234"/>
    </location>
</feature>
<evidence type="ECO:0000256" key="3">
    <source>
        <dbReference type="ARBA" id="ARBA00023015"/>
    </source>
</evidence>
<dbReference type="GO" id="GO:0000976">
    <property type="term" value="F:transcription cis-regulatory region binding"/>
    <property type="evidence" value="ECO:0007669"/>
    <property type="project" value="TreeGrafter"/>
</dbReference>
<evidence type="ECO:0000313" key="11">
    <source>
        <dbReference type="Proteomes" id="UP000642829"/>
    </source>
</evidence>
<dbReference type="Pfam" id="PF00486">
    <property type="entry name" value="Trans_reg_C"/>
    <property type="match status" value="1"/>
</dbReference>
<dbReference type="FunFam" id="1.10.10.10:FF:000005">
    <property type="entry name" value="Two-component system response regulator"/>
    <property type="match status" value="1"/>
</dbReference>
<dbReference type="GO" id="GO:0006355">
    <property type="term" value="P:regulation of DNA-templated transcription"/>
    <property type="evidence" value="ECO:0007669"/>
    <property type="project" value="InterPro"/>
</dbReference>
<keyword evidence="2" id="KW-0902">Two-component regulatory system</keyword>
<feature type="modified residue" description="4-aspartylphosphate" evidence="6">
    <location>
        <position position="63"/>
    </location>
</feature>
<keyword evidence="1 6" id="KW-0597">Phosphoprotein</keyword>
<dbReference type="PANTHER" id="PTHR48111">
    <property type="entry name" value="REGULATOR OF RPOS"/>
    <property type="match status" value="1"/>
</dbReference>
<dbReference type="PROSITE" id="PS50110">
    <property type="entry name" value="RESPONSE_REGULATORY"/>
    <property type="match status" value="1"/>
</dbReference>
<keyword evidence="11" id="KW-1185">Reference proteome</keyword>
<feature type="domain" description="Response regulatory" evidence="8">
    <location>
        <begin position="14"/>
        <end position="128"/>
    </location>
</feature>
<evidence type="ECO:0000256" key="7">
    <source>
        <dbReference type="PROSITE-ProRule" id="PRU01091"/>
    </source>
</evidence>
<protein>
    <submittedName>
        <fullName evidence="10">DNA-binding response regulator</fullName>
    </submittedName>
</protein>
<keyword evidence="5" id="KW-0804">Transcription</keyword>
<evidence type="ECO:0000259" key="9">
    <source>
        <dbReference type="PROSITE" id="PS51755"/>
    </source>
</evidence>
<dbReference type="InterPro" id="IPR001867">
    <property type="entry name" value="OmpR/PhoB-type_DNA-bd"/>
</dbReference>
<dbReference type="GO" id="GO:0000156">
    <property type="term" value="F:phosphorelay response regulator activity"/>
    <property type="evidence" value="ECO:0007669"/>
    <property type="project" value="TreeGrafter"/>
</dbReference>
<comment type="caution">
    <text evidence="10">The sequence shown here is derived from an EMBL/GenBank/DDBJ whole genome shotgun (WGS) entry which is preliminary data.</text>
</comment>
<dbReference type="GO" id="GO:0032993">
    <property type="term" value="C:protein-DNA complex"/>
    <property type="evidence" value="ECO:0007669"/>
    <property type="project" value="TreeGrafter"/>
</dbReference>
<dbReference type="Gene3D" id="1.10.10.10">
    <property type="entry name" value="Winged helix-like DNA-binding domain superfamily/Winged helix DNA-binding domain"/>
    <property type="match status" value="1"/>
</dbReference>
<dbReference type="Pfam" id="PF00072">
    <property type="entry name" value="Response_reg"/>
    <property type="match status" value="1"/>
</dbReference>
<evidence type="ECO:0000256" key="5">
    <source>
        <dbReference type="ARBA" id="ARBA00023163"/>
    </source>
</evidence>
<dbReference type="InterPro" id="IPR011006">
    <property type="entry name" value="CheY-like_superfamily"/>
</dbReference>
<dbReference type="EMBL" id="BMXG01000001">
    <property type="protein sequence ID" value="GHB90331.1"/>
    <property type="molecule type" value="Genomic_DNA"/>
</dbReference>
<keyword evidence="4 7" id="KW-0238">DNA-binding</keyword>
<dbReference type="CDD" id="cd19935">
    <property type="entry name" value="REC_OmpR_CusR-like"/>
    <property type="match status" value="1"/>
</dbReference>
<evidence type="ECO:0000256" key="2">
    <source>
        <dbReference type="ARBA" id="ARBA00023012"/>
    </source>
</evidence>
<dbReference type="SMART" id="SM00862">
    <property type="entry name" value="Trans_reg_C"/>
    <property type="match status" value="1"/>
</dbReference>
<dbReference type="Gene3D" id="3.40.50.2300">
    <property type="match status" value="1"/>
</dbReference>
<keyword evidence="3" id="KW-0805">Transcription regulation</keyword>
<name>A0A8J3GBX3_9BACT</name>
<feature type="DNA-binding region" description="OmpR/PhoB-type" evidence="7">
    <location>
        <begin position="136"/>
        <end position="234"/>
    </location>
</feature>
<dbReference type="CDD" id="cd00383">
    <property type="entry name" value="trans_reg_C"/>
    <property type="match status" value="1"/>
</dbReference>
<evidence type="ECO:0000256" key="6">
    <source>
        <dbReference type="PROSITE-ProRule" id="PRU00169"/>
    </source>
</evidence>
<dbReference type="GO" id="GO:0005829">
    <property type="term" value="C:cytosol"/>
    <property type="evidence" value="ECO:0007669"/>
    <property type="project" value="TreeGrafter"/>
</dbReference>
<dbReference type="AlphaFoldDB" id="A0A8J3GBX3"/>
<evidence type="ECO:0000256" key="4">
    <source>
        <dbReference type="ARBA" id="ARBA00023125"/>
    </source>
</evidence>
<proteinExistence type="predicted"/>
<reference evidence="10" key="1">
    <citation type="journal article" date="2014" name="Int. J. Syst. Evol. Microbiol.">
        <title>Complete genome sequence of Corynebacterium casei LMG S-19264T (=DSM 44701T), isolated from a smear-ripened cheese.</title>
        <authorList>
            <consortium name="US DOE Joint Genome Institute (JGI-PGF)"/>
            <person name="Walter F."/>
            <person name="Albersmeier A."/>
            <person name="Kalinowski J."/>
            <person name="Ruckert C."/>
        </authorList>
    </citation>
    <scope>NUCLEOTIDE SEQUENCE</scope>
    <source>
        <strain evidence="10">KCTC 12870</strain>
    </source>
</reference>
<evidence type="ECO:0000259" key="8">
    <source>
        <dbReference type="PROSITE" id="PS50110"/>
    </source>
</evidence>
<dbReference type="InterPro" id="IPR001789">
    <property type="entry name" value="Sig_transdc_resp-reg_receiver"/>
</dbReference>
<dbReference type="Gene3D" id="6.10.250.690">
    <property type="match status" value="1"/>
</dbReference>
<evidence type="ECO:0000256" key="1">
    <source>
        <dbReference type="ARBA" id="ARBA00022553"/>
    </source>
</evidence>